<feature type="compositionally biased region" description="Polar residues" evidence="6">
    <location>
        <begin position="373"/>
        <end position="383"/>
    </location>
</feature>
<keyword evidence="2" id="KW-0479">Metal-binding</keyword>
<dbReference type="GO" id="GO:0048205">
    <property type="term" value="P:COPI coating of Golgi vesicle"/>
    <property type="evidence" value="ECO:0007669"/>
    <property type="project" value="TreeGrafter"/>
</dbReference>
<evidence type="ECO:0000256" key="4">
    <source>
        <dbReference type="ARBA" id="ARBA00022833"/>
    </source>
</evidence>
<keyword evidence="8" id="KW-1185">Reference proteome</keyword>
<reference evidence="9" key="1">
    <citation type="submission" date="2025-08" db="UniProtKB">
        <authorList>
            <consortium name="RefSeq"/>
        </authorList>
    </citation>
    <scope>IDENTIFICATION</scope>
    <source>
        <tissue evidence="9">Tentacle</tissue>
    </source>
</reference>
<feature type="domain" description="Arf-GAP" evidence="7">
    <location>
        <begin position="12"/>
        <end position="128"/>
    </location>
</feature>
<evidence type="ECO:0000259" key="7">
    <source>
        <dbReference type="PROSITE" id="PS50115"/>
    </source>
</evidence>
<dbReference type="FunCoup" id="A0A6P8HHS7">
    <property type="interactions" value="3075"/>
</dbReference>
<dbReference type="FunFam" id="1.10.220.150:FF:000004">
    <property type="entry name" value="Putative ADP-ribosylation factor GTPase-activating protein 2"/>
    <property type="match status" value="1"/>
</dbReference>
<evidence type="ECO:0000256" key="1">
    <source>
        <dbReference type="ARBA" id="ARBA00022468"/>
    </source>
</evidence>
<protein>
    <submittedName>
        <fullName evidence="9">ADP-ribosylation factor GTPase-activating protein 3-like</fullName>
    </submittedName>
</protein>
<feature type="compositionally biased region" description="Basic and acidic residues" evidence="6">
    <location>
        <begin position="439"/>
        <end position="457"/>
    </location>
</feature>
<dbReference type="PROSITE" id="PS50115">
    <property type="entry name" value="ARFGAP"/>
    <property type="match status" value="1"/>
</dbReference>
<evidence type="ECO:0000256" key="5">
    <source>
        <dbReference type="PROSITE-ProRule" id="PRU00288"/>
    </source>
</evidence>
<feature type="compositionally biased region" description="Polar residues" evidence="6">
    <location>
        <begin position="164"/>
        <end position="180"/>
    </location>
</feature>
<gene>
    <name evidence="9" type="primary">LOC116289399</name>
</gene>
<keyword evidence="3 5" id="KW-0863">Zinc-finger</keyword>
<evidence type="ECO:0000256" key="3">
    <source>
        <dbReference type="ARBA" id="ARBA00022771"/>
    </source>
</evidence>
<dbReference type="Pfam" id="PF01412">
    <property type="entry name" value="ArfGap"/>
    <property type="match status" value="1"/>
</dbReference>
<evidence type="ECO:0000256" key="6">
    <source>
        <dbReference type="SAM" id="MobiDB-lite"/>
    </source>
</evidence>
<dbReference type="Proteomes" id="UP000515163">
    <property type="component" value="Unplaced"/>
</dbReference>
<evidence type="ECO:0000313" key="9">
    <source>
        <dbReference type="RefSeq" id="XP_031552167.1"/>
    </source>
</evidence>
<feature type="region of interest" description="Disordered" evidence="6">
    <location>
        <begin position="164"/>
        <end position="185"/>
    </location>
</feature>
<dbReference type="Gene3D" id="1.10.220.150">
    <property type="entry name" value="Arf GTPase activating protein"/>
    <property type="match status" value="1"/>
</dbReference>
<accession>A0A6P8HHS7</accession>
<dbReference type="InParanoid" id="A0A6P8HHS7"/>
<dbReference type="GO" id="GO:0008270">
    <property type="term" value="F:zinc ion binding"/>
    <property type="evidence" value="ECO:0007669"/>
    <property type="project" value="UniProtKB-KW"/>
</dbReference>
<dbReference type="SUPFAM" id="SSF57863">
    <property type="entry name" value="ArfGap/RecO-like zinc finger"/>
    <property type="match status" value="1"/>
</dbReference>
<dbReference type="PANTHER" id="PTHR45686:SF4">
    <property type="entry name" value="ADP-RIBOSYLATION FACTOR GTPASE ACTIVATING PROTEIN 3, ISOFORM H"/>
    <property type="match status" value="1"/>
</dbReference>
<dbReference type="GO" id="GO:0005096">
    <property type="term" value="F:GTPase activator activity"/>
    <property type="evidence" value="ECO:0007669"/>
    <property type="project" value="UniProtKB-KW"/>
</dbReference>
<feature type="compositionally biased region" description="Basic and acidic residues" evidence="6">
    <location>
        <begin position="400"/>
        <end position="413"/>
    </location>
</feature>
<dbReference type="InterPro" id="IPR037278">
    <property type="entry name" value="ARFGAP/RecO"/>
</dbReference>
<proteinExistence type="predicted"/>
<organism evidence="8 9">
    <name type="scientific">Actinia tenebrosa</name>
    <name type="common">Australian red waratah sea anemone</name>
    <dbReference type="NCBI Taxonomy" id="6105"/>
    <lineage>
        <taxon>Eukaryota</taxon>
        <taxon>Metazoa</taxon>
        <taxon>Cnidaria</taxon>
        <taxon>Anthozoa</taxon>
        <taxon>Hexacorallia</taxon>
        <taxon>Actiniaria</taxon>
        <taxon>Actiniidae</taxon>
        <taxon>Actinia</taxon>
    </lineage>
</organism>
<sequence>MADGPANPKDITAIFKRLKQHRDNKMCFDCGHNNPTWASITYGVFLCIDCSAVHRGLGVHLSFIRSTQLDTNWTWYQLRAMQVGGNAKATAFFRQHSVNTEDSTAKYKSRVALLYREKIASLAAKAQNMYGTQLFIDTPHAPATPNSPDKDKDFFTEMESATPNAITIPNNGSNGRNSPANGAAKENKNMDLDINALSISPPKKSEARVPTIGTRKPTANKKKGLGAKKGGLGATRVKADFNDIETKAQENDKNREKIVEQKSIEAKEEFFSPNLTYNPVDLKKEEEKLKHSDPKKATQLERLGMGFGPRAGPKSQSTGRSHSAAASMMVVEQVKPEKGSSSSKGFYGMSSQTGFFDSYLDEPSVTEPPPSYSPFSNNDNSWDVISREEVRSNSSYPKSFSREDSRSRAKHVPEPSSSSSDEVMKKFGSAKAISSSQLHGDDDREAYGAKSRLERMGHSSGISSADLFEDESSQKRFSGRTGSANYSNIKDEVARVTGRLSSMASDVIGSIQTRYSGSS</sequence>
<dbReference type="SMART" id="SM00105">
    <property type="entry name" value="ArfGap"/>
    <property type="match status" value="1"/>
</dbReference>
<dbReference type="PRINTS" id="PR00405">
    <property type="entry name" value="REVINTRACTNG"/>
</dbReference>
<name>A0A6P8HHS7_ACTTE</name>
<feature type="region of interest" description="Disordered" evidence="6">
    <location>
        <begin position="286"/>
        <end position="326"/>
    </location>
</feature>
<dbReference type="AlphaFoldDB" id="A0A6P8HHS7"/>
<feature type="region of interest" description="Disordered" evidence="6">
    <location>
        <begin position="357"/>
        <end position="485"/>
    </location>
</feature>
<keyword evidence="1" id="KW-0343">GTPase activation</keyword>
<evidence type="ECO:0000313" key="8">
    <source>
        <dbReference type="Proteomes" id="UP000515163"/>
    </source>
</evidence>
<dbReference type="InterPro" id="IPR038508">
    <property type="entry name" value="ArfGAP_dom_sf"/>
</dbReference>
<feature type="compositionally biased region" description="Basic and acidic residues" evidence="6">
    <location>
        <begin position="286"/>
        <end position="299"/>
    </location>
</feature>
<evidence type="ECO:0000256" key="2">
    <source>
        <dbReference type="ARBA" id="ARBA00022723"/>
    </source>
</evidence>
<dbReference type="OrthoDB" id="983479at2759"/>
<dbReference type="KEGG" id="aten:116289399"/>
<dbReference type="PANTHER" id="PTHR45686">
    <property type="entry name" value="ADP-RIBOSYLATION FACTOR GTPASE ACTIVATING PROTEIN 3, ISOFORM H-RELATED"/>
    <property type="match status" value="1"/>
</dbReference>
<dbReference type="InterPro" id="IPR001164">
    <property type="entry name" value="ArfGAP_dom"/>
</dbReference>
<dbReference type="GO" id="GO:0000139">
    <property type="term" value="C:Golgi membrane"/>
    <property type="evidence" value="ECO:0007669"/>
    <property type="project" value="GOC"/>
</dbReference>
<dbReference type="GeneID" id="116289399"/>
<keyword evidence="4" id="KW-0862">Zinc</keyword>
<dbReference type="RefSeq" id="XP_031552167.1">
    <property type="nucleotide sequence ID" value="XM_031696307.1"/>
</dbReference>
<dbReference type="CDD" id="cd08959">
    <property type="entry name" value="ArfGap_ArfGap1_like"/>
    <property type="match status" value="1"/>
</dbReference>